<keyword evidence="1" id="KW-0175">Coiled coil</keyword>
<dbReference type="RefSeq" id="WP_130606869.1">
    <property type="nucleotide sequence ID" value="NZ_AP019400.1"/>
</dbReference>
<dbReference type="EMBL" id="AP019400">
    <property type="protein sequence ID" value="BBI32382.1"/>
    <property type="molecule type" value="Genomic_DNA"/>
</dbReference>
<proteinExistence type="predicted"/>
<dbReference type="KEGG" id="cohn:KCTCHS21_17810"/>
<dbReference type="Proteomes" id="UP000289856">
    <property type="component" value="Chromosome"/>
</dbReference>
<sequence>MKKTQLMAKVKQLAKDIAAIQEQIPIDALESLHSDFDYIRDEVYETSENIPENFVDRREKWEEYHTELDEITNDIESLKESLDEISAIVERVDNFIADNQ</sequence>
<evidence type="ECO:0000313" key="2">
    <source>
        <dbReference type="EMBL" id="BBI32382.1"/>
    </source>
</evidence>
<organism evidence="2 3">
    <name type="scientific">Cohnella abietis</name>
    <dbReference type="NCBI Taxonomy" id="2507935"/>
    <lineage>
        <taxon>Bacteria</taxon>
        <taxon>Bacillati</taxon>
        <taxon>Bacillota</taxon>
        <taxon>Bacilli</taxon>
        <taxon>Bacillales</taxon>
        <taxon>Paenibacillaceae</taxon>
        <taxon>Cohnella</taxon>
    </lineage>
</organism>
<evidence type="ECO:0000313" key="3">
    <source>
        <dbReference type="Proteomes" id="UP000289856"/>
    </source>
</evidence>
<dbReference type="AlphaFoldDB" id="A0A3T1D2P8"/>
<evidence type="ECO:0000256" key="1">
    <source>
        <dbReference type="SAM" id="Coils"/>
    </source>
</evidence>
<gene>
    <name evidence="2" type="ORF">KCTCHS21_17810</name>
</gene>
<keyword evidence="3" id="KW-1185">Reference proteome</keyword>
<accession>A0A3T1D2P8</accession>
<name>A0A3T1D2P8_9BACL</name>
<protein>
    <recommendedName>
        <fullName evidence="4">DUF5082 domain-containing protein</fullName>
    </recommendedName>
</protein>
<feature type="coiled-coil region" evidence="1">
    <location>
        <begin position="61"/>
        <end position="88"/>
    </location>
</feature>
<evidence type="ECO:0008006" key="4">
    <source>
        <dbReference type="Google" id="ProtNLM"/>
    </source>
</evidence>
<reference evidence="2 3" key="1">
    <citation type="submission" date="2019-01" db="EMBL/GenBank/DDBJ databases">
        <title>Complete genome sequence of Cohnella hallensis HS21 isolated from Korean fir (Abies koreana) rhizospheric soil.</title>
        <authorList>
            <person name="Jiang L."/>
            <person name="Kang S.W."/>
            <person name="Kim S."/>
            <person name="Jung J."/>
            <person name="Kim C.Y."/>
            <person name="Kim D.H."/>
            <person name="Kim S.W."/>
            <person name="Lee J."/>
        </authorList>
    </citation>
    <scope>NUCLEOTIDE SEQUENCE [LARGE SCALE GENOMIC DNA]</scope>
    <source>
        <strain evidence="2 3">HS21</strain>
    </source>
</reference>